<dbReference type="AlphaFoldDB" id="A0A1H9ZH32"/>
<sequence>MLRVGSFYLRPLRPGRVPLRSSPIPEPRMRVAIVINTAWNIWNFRRSLVQALQAAGHEVLAIAPPDAYSARLETELGCRFVPILMENKGTNPLQDAALTRRFYQLYKREQPDVVLHYTIKPNIYGTLAARLAGIPSVNNVSGLGTVFIVKNLVSKVALGLYKFAFQFPKRVFFQNGDDRQLFVNNGLVDAAKTDLLPGSGVDIQRFRPAPEFRRNTPFVFLMIARVLYEKGVEEYFEAARLVREAVPGTRVQLLGGIDESGGVGVKRALFEQWLTAGHVEYLGTSDNVAELLAQADCVVLPSYREGTPKTLLEAAAMGKPIVTTDVPGCRETVVDGHNGLLCQVRDAADLAAKMLQVLRLPDAELEQMGHAGRELAVTRFDEQIVLDKYLAVVYEVGKNRAGRR</sequence>
<dbReference type="GO" id="GO:0016757">
    <property type="term" value="F:glycosyltransferase activity"/>
    <property type="evidence" value="ECO:0007669"/>
    <property type="project" value="InterPro"/>
</dbReference>
<reference evidence="4" key="1">
    <citation type="submission" date="2016-10" db="EMBL/GenBank/DDBJ databases">
        <authorList>
            <person name="Varghese N."/>
            <person name="Submissions S."/>
        </authorList>
    </citation>
    <scope>NUCLEOTIDE SEQUENCE [LARGE SCALE GENOMIC DNA]</scope>
    <source>
        <strain evidence="4">DSM 15310</strain>
    </source>
</reference>
<dbReference type="Proteomes" id="UP000198697">
    <property type="component" value="Unassembled WGS sequence"/>
</dbReference>
<dbReference type="PANTHER" id="PTHR12526">
    <property type="entry name" value="GLYCOSYLTRANSFERASE"/>
    <property type="match status" value="1"/>
</dbReference>
<name>A0A1H9ZH32_9BACT</name>
<feature type="domain" description="Glycosyl transferase family 1" evidence="1">
    <location>
        <begin position="212"/>
        <end position="374"/>
    </location>
</feature>
<evidence type="ECO:0000313" key="4">
    <source>
        <dbReference type="Proteomes" id="UP000198697"/>
    </source>
</evidence>
<dbReference type="EMBL" id="FOHS01000001">
    <property type="protein sequence ID" value="SES80975.1"/>
    <property type="molecule type" value="Genomic_DNA"/>
</dbReference>
<dbReference type="STRING" id="82805.SAMN04487998_0328"/>
<accession>A0A1H9ZH32</accession>
<evidence type="ECO:0000259" key="1">
    <source>
        <dbReference type="Pfam" id="PF00534"/>
    </source>
</evidence>
<protein>
    <submittedName>
        <fullName evidence="3">Glycosyltransferase involved in cell wall bisynthesis</fullName>
    </submittedName>
</protein>
<evidence type="ECO:0000313" key="3">
    <source>
        <dbReference type="EMBL" id="SES80975.1"/>
    </source>
</evidence>
<dbReference type="Pfam" id="PF13579">
    <property type="entry name" value="Glyco_trans_4_4"/>
    <property type="match status" value="1"/>
</dbReference>
<dbReference type="Pfam" id="PF00534">
    <property type="entry name" value="Glycos_transf_1"/>
    <property type="match status" value="1"/>
</dbReference>
<keyword evidence="3" id="KW-0808">Transferase</keyword>
<dbReference type="PANTHER" id="PTHR12526:SF638">
    <property type="entry name" value="SPORE COAT PROTEIN SA"/>
    <property type="match status" value="1"/>
</dbReference>
<keyword evidence="4" id="KW-1185">Reference proteome</keyword>
<organism evidence="3 4">
    <name type="scientific">Hymenobacter actinosclerus</name>
    <dbReference type="NCBI Taxonomy" id="82805"/>
    <lineage>
        <taxon>Bacteria</taxon>
        <taxon>Pseudomonadati</taxon>
        <taxon>Bacteroidota</taxon>
        <taxon>Cytophagia</taxon>
        <taxon>Cytophagales</taxon>
        <taxon>Hymenobacteraceae</taxon>
        <taxon>Hymenobacter</taxon>
    </lineage>
</organism>
<dbReference type="SUPFAM" id="SSF53756">
    <property type="entry name" value="UDP-Glycosyltransferase/glycogen phosphorylase"/>
    <property type="match status" value="1"/>
</dbReference>
<proteinExistence type="predicted"/>
<dbReference type="InterPro" id="IPR001296">
    <property type="entry name" value="Glyco_trans_1"/>
</dbReference>
<dbReference type="Gene3D" id="3.40.50.2000">
    <property type="entry name" value="Glycogen Phosphorylase B"/>
    <property type="match status" value="2"/>
</dbReference>
<evidence type="ECO:0000259" key="2">
    <source>
        <dbReference type="Pfam" id="PF13579"/>
    </source>
</evidence>
<feature type="domain" description="Glycosyltransferase subfamily 4-like N-terminal" evidence="2">
    <location>
        <begin position="45"/>
        <end position="197"/>
    </location>
</feature>
<dbReference type="CDD" id="cd03808">
    <property type="entry name" value="GT4_CapM-like"/>
    <property type="match status" value="1"/>
</dbReference>
<dbReference type="InterPro" id="IPR028098">
    <property type="entry name" value="Glyco_trans_4-like_N"/>
</dbReference>
<gene>
    <name evidence="3" type="ORF">SAMN04487998_0328</name>
</gene>